<dbReference type="AlphaFoldDB" id="A0A7S2F5D5"/>
<dbReference type="PANTHER" id="PTHR34378:SF1">
    <property type="entry name" value="GLUTAMATE--CYSTEINE LIGASE, CHLOROPLASTIC"/>
    <property type="match status" value="1"/>
</dbReference>
<dbReference type="GO" id="GO:0004357">
    <property type="term" value="F:glutamate-cysteine ligase activity"/>
    <property type="evidence" value="ECO:0007669"/>
    <property type="project" value="UniProtKB-EC"/>
</dbReference>
<evidence type="ECO:0000256" key="1">
    <source>
        <dbReference type="ARBA" id="ARBA00012220"/>
    </source>
</evidence>
<reference evidence="5" key="1">
    <citation type="submission" date="2021-01" db="EMBL/GenBank/DDBJ databases">
        <authorList>
            <person name="Corre E."/>
            <person name="Pelletier E."/>
            <person name="Niang G."/>
            <person name="Scheremetjew M."/>
            <person name="Finn R."/>
            <person name="Kale V."/>
            <person name="Holt S."/>
            <person name="Cochrane G."/>
            <person name="Meng A."/>
            <person name="Brown T."/>
            <person name="Cohen L."/>
        </authorList>
    </citation>
    <scope>NUCLEOTIDE SEQUENCE</scope>
    <source>
        <strain evidence="5">RCC733</strain>
    </source>
</reference>
<proteinExistence type="predicted"/>
<dbReference type="GO" id="GO:0006750">
    <property type="term" value="P:glutathione biosynthetic process"/>
    <property type="evidence" value="ECO:0007669"/>
    <property type="project" value="InterPro"/>
</dbReference>
<accession>A0A7S2F5D5</accession>
<organism evidence="5">
    <name type="scientific">Pycnococcus provasolii</name>
    <dbReference type="NCBI Taxonomy" id="41880"/>
    <lineage>
        <taxon>Eukaryota</taxon>
        <taxon>Viridiplantae</taxon>
        <taxon>Chlorophyta</taxon>
        <taxon>Pseudoscourfieldiophyceae</taxon>
        <taxon>Pseudoscourfieldiales</taxon>
        <taxon>Pycnococcaceae</taxon>
        <taxon>Pycnococcus</taxon>
    </lineage>
</organism>
<sequence length="193" mass="22640">MIDVPMYFVYRPEKGGYVDALGMSFRDFMEGKLPCLPGERPTKQDWEDHLSVAFPEVRLKKFLEMRGADTGNWQSLCALPALWVGLLYDEEAQKQALDYISDWTEEERHYLREECPRLALDTPFRDGTVRDVARDVLTIASRGLKNRRYKEVHFLDRLKNIVESGETGADRLLREYEERGDGNLDFIYQKYLF</sequence>
<protein>
    <recommendedName>
        <fullName evidence="1">glutamate--cysteine ligase</fullName>
        <ecNumber evidence="1">6.3.2.2</ecNumber>
    </recommendedName>
</protein>
<keyword evidence="4" id="KW-0067">ATP-binding</keyword>
<dbReference type="Pfam" id="PF04107">
    <property type="entry name" value="GCS2"/>
    <property type="match status" value="1"/>
</dbReference>
<keyword evidence="3" id="KW-0547">Nucleotide-binding</keyword>
<dbReference type="Gene3D" id="3.30.590.20">
    <property type="match status" value="1"/>
</dbReference>
<keyword evidence="2" id="KW-0436">Ligase</keyword>
<dbReference type="InterPro" id="IPR006336">
    <property type="entry name" value="GCS2"/>
</dbReference>
<dbReference type="EMBL" id="HBGR01005379">
    <property type="protein sequence ID" value="CAD9376075.1"/>
    <property type="molecule type" value="Transcribed_RNA"/>
</dbReference>
<dbReference type="SUPFAM" id="SSF55931">
    <property type="entry name" value="Glutamine synthetase/guanido kinase"/>
    <property type="match status" value="1"/>
</dbReference>
<gene>
    <name evidence="5" type="ORF">PPRO1471_LOCUS3632</name>
</gene>
<dbReference type="InterPro" id="IPR035434">
    <property type="entry name" value="GCL_bact_plant"/>
</dbReference>
<dbReference type="EC" id="6.3.2.2" evidence="1"/>
<dbReference type="InterPro" id="IPR014746">
    <property type="entry name" value="Gln_synth/guanido_kin_cat_dom"/>
</dbReference>
<dbReference type="GO" id="GO:0005524">
    <property type="term" value="F:ATP binding"/>
    <property type="evidence" value="ECO:0007669"/>
    <property type="project" value="UniProtKB-KW"/>
</dbReference>
<evidence type="ECO:0000256" key="4">
    <source>
        <dbReference type="ARBA" id="ARBA00022840"/>
    </source>
</evidence>
<name>A0A7S2F5D5_9CHLO</name>
<evidence type="ECO:0000256" key="2">
    <source>
        <dbReference type="ARBA" id="ARBA00022598"/>
    </source>
</evidence>
<evidence type="ECO:0000313" key="5">
    <source>
        <dbReference type="EMBL" id="CAD9376075.1"/>
    </source>
</evidence>
<dbReference type="PANTHER" id="PTHR34378">
    <property type="entry name" value="GLUTAMATE--CYSTEINE LIGASE, CHLOROPLASTIC"/>
    <property type="match status" value="1"/>
</dbReference>
<evidence type="ECO:0000256" key="3">
    <source>
        <dbReference type="ARBA" id="ARBA00022741"/>
    </source>
</evidence>